<gene>
    <name evidence="8" type="ORF">A6A05_02175</name>
</gene>
<keyword evidence="4" id="KW-0408">Iron</keyword>
<keyword evidence="2" id="KW-0479">Metal-binding</keyword>
<dbReference type="PANTHER" id="PTHR21496">
    <property type="entry name" value="FERREDOXIN-RELATED"/>
    <property type="match status" value="1"/>
</dbReference>
<comment type="caution">
    <text evidence="8">The sequence shown here is derived from an EMBL/GenBank/DDBJ whole genome shotgun (WGS) entry which is preliminary data.</text>
</comment>
<keyword evidence="3" id="KW-0560">Oxidoreductase</keyword>
<dbReference type="GO" id="GO:0046872">
    <property type="term" value="F:metal ion binding"/>
    <property type="evidence" value="ECO:0007669"/>
    <property type="project" value="UniProtKB-KW"/>
</dbReference>
<evidence type="ECO:0000256" key="1">
    <source>
        <dbReference type="ARBA" id="ARBA00022714"/>
    </source>
</evidence>
<dbReference type="OrthoDB" id="9800776at2"/>
<accession>A0A178MMX0</accession>
<dbReference type="CDD" id="cd03530">
    <property type="entry name" value="Rieske_NirD_small_Bacillus"/>
    <property type="match status" value="1"/>
</dbReference>
<dbReference type="SUPFAM" id="SSF50022">
    <property type="entry name" value="ISP domain"/>
    <property type="match status" value="1"/>
</dbReference>
<feature type="domain" description="Rieske" evidence="7">
    <location>
        <begin position="4"/>
        <end position="99"/>
    </location>
</feature>
<protein>
    <submittedName>
        <fullName evidence="8">Nitrite reductase</fullName>
    </submittedName>
</protein>
<reference evidence="8 9" key="1">
    <citation type="submission" date="2016-04" db="EMBL/GenBank/DDBJ databases">
        <title>Draft genome sequence of freshwater magnetotactic bacteria Magnetospirillum marisnigri SP-1 and Magnetospirillum moscoviense BB-1.</title>
        <authorList>
            <person name="Koziaeva V."/>
            <person name="Dziuba M.V."/>
            <person name="Ivanov T.M."/>
            <person name="Kuznetsov B."/>
            <person name="Grouzdev D.S."/>
        </authorList>
    </citation>
    <scope>NUCLEOTIDE SEQUENCE [LARGE SCALE GENOMIC DNA]</scope>
    <source>
        <strain evidence="8 9">BB-1</strain>
    </source>
</reference>
<dbReference type="PROSITE" id="PS51296">
    <property type="entry name" value="RIESKE"/>
    <property type="match status" value="1"/>
</dbReference>
<evidence type="ECO:0000256" key="6">
    <source>
        <dbReference type="ARBA" id="ARBA00023063"/>
    </source>
</evidence>
<sequence length="110" mass="11465">MDWINIGTLSDIPALGARTVETSLGEVAVFRTATDEVFALINRCPHKGGPLSEGIVSGRKVACPLHNWVIDLNSGAADAPDEGCTTTVPVRQDGGAIFLGLEAARKVAHG</sequence>
<dbReference type="RefSeq" id="WP_068500773.1">
    <property type="nucleotide sequence ID" value="NZ_LWQU01000141.1"/>
</dbReference>
<evidence type="ECO:0000256" key="2">
    <source>
        <dbReference type="ARBA" id="ARBA00022723"/>
    </source>
</evidence>
<dbReference type="STRING" id="1437059.A6A05_02175"/>
<name>A0A178MMX0_9PROT</name>
<keyword evidence="5" id="KW-0411">Iron-sulfur</keyword>
<proteinExistence type="predicted"/>
<dbReference type="InterPro" id="IPR012748">
    <property type="entry name" value="Rieske-like_NirD"/>
</dbReference>
<keyword evidence="1" id="KW-0001">2Fe-2S</keyword>
<dbReference type="Proteomes" id="UP000078543">
    <property type="component" value="Unassembled WGS sequence"/>
</dbReference>
<organism evidence="8 9">
    <name type="scientific">Magnetospirillum moscoviense</name>
    <dbReference type="NCBI Taxonomy" id="1437059"/>
    <lineage>
        <taxon>Bacteria</taxon>
        <taxon>Pseudomonadati</taxon>
        <taxon>Pseudomonadota</taxon>
        <taxon>Alphaproteobacteria</taxon>
        <taxon>Rhodospirillales</taxon>
        <taxon>Rhodospirillaceae</taxon>
        <taxon>Magnetospirillum</taxon>
    </lineage>
</organism>
<evidence type="ECO:0000256" key="4">
    <source>
        <dbReference type="ARBA" id="ARBA00023004"/>
    </source>
</evidence>
<keyword evidence="9" id="KW-1185">Reference proteome</keyword>
<evidence type="ECO:0000313" key="8">
    <source>
        <dbReference type="EMBL" id="OAN50041.1"/>
    </source>
</evidence>
<keyword evidence="6" id="KW-0534">Nitrate assimilation</keyword>
<evidence type="ECO:0000259" key="7">
    <source>
        <dbReference type="PROSITE" id="PS51296"/>
    </source>
</evidence>
<dbReference type="GO" id="GO:0051537">
    <property type="term" value="F:2 iron, 2 sulfur cluster binding"/>
    <property type="evidence" value="ECO:0007669"/>
    <property type="project" value="UniProtKB-KW"/>
</dbReference>
<dbReference type="NCBIfam" id="TIGR02378">
    <property type="entry name" value="nirD_assim_sml"/>
    <property type="match status" value="1"/>
</dbReference>
<evidence type="ECO:0000256" key="5">
    <source>
        <dbReference type="ARBA" id="ARBA00023014"/>
    </source>
</evidence>
<dbReference type="GO" id="GO:0042128">
    <property type="term" value="P:nitrate assimilation"/>
    <property type="evidence" value="ECO:0007669"/>
    <property type="project" value="UniProtKB-KW"/>
</dbReference>
<evidence type="ECO:0000313" key="9">
    <source>
        <dbReference type="Proteomes" id="UP000078543"/>
    </source>
</evidence>
<dbReference type="GO" id="GO:0008942">
    <property type="term" value="F:nitrite reductase [NAD(P)H] activity"/>
    <property type="evidence" value="ECO:0007669"/>
    <property type="project" value="InterPro"/>
</dbReference>
<dbReference type="Gene3D" id="2.102.10.10">
    <property type="entry name" value="Rieske [2Fe-2S] iron-sulphur domain"/>
    <property type="match status" value="1"/>
</dbReference>
<dbReference type="InterPro" id="IPR036922">
    <property type="entry name" value="Rieske_2Fe-2S_sf"/>
</dbReference>
<dbReference type="AlphaFoldDB" id="A0A178MMX0"/>
<dbReference type="Pfam" id="PF00355">
    <property type="entry name" value="Rieske"/>
    <property type="match status" value="1"/>
</dbReference>
<evidence type="ECO:0000256" key="3">
    <source>
        <dbReference type="ARBA" id="ARBA00023002"/>
    </source>
</evidence>
<dbReference type="PANTHER" id="PTHR21496:SF23">
    <property type="entry name" value="3-PHENYLPROPIONATE_CINNAMIC ACID DIOXYGENASE FERREDOXIN SUBUNIT"/>
    <property type="match status" value="1"/>
</dbReference>
<dbReference type="EMBL" id="LWQU01000141">
    <property type="protein sequence ID" value="OAN50041.1"/>
    <property type="molecule type" value="Genomic_DNA"/>
</dbReference>
<dbReference type="InterPro" id="IPR017941">
    <property type="entry name" value="Rieske_2Fe-2S"/>
</dbReference>